<feature type="repeat" description="TPR" evidence="3">
    <location>
        <begin position="147"/>
        <end position="180"/>
    </location>
</feature>
<dbReference type="EMBL" id="PPDB01000003">
    <property type="protein sequence ID" value="PQL20320.1"/>
    <property type="molecule type" value="Genomic_DNA"/>
</dbReference>
<evidence type="ECO:0000256" key="3">
    <source>
        <dbReference type="PROSITE-ProRule" id="PRU00339"/>
    </source>
</evidence>
<dbReference type="PROSITE" id="PS50005">
    <property type="entry name" value="TPR"/>
    <property type="match status" value="3"/>
</dbReference>
<comment type="caution">
    <text evidence="5">The sequence shown here is derived from an EMBL/GenBank/DDBJ whole genome shotgun (WGS) entry which is preliminary data.</text>
</comment>
<evidence type="ECO:0000256" key="2">
    <source>
        <dbReference type="ARBA" id="ARBA00022803"/>
    </source>
</evidence>
<dbReference type="SUPFAM" id="SSF48452">
    <property type="entry name" value="TPR-like"/>
    <property type="match status" value="1"/>
</dbReference>
<evidence type="ECO:0000313" key="6">
    <source>
        <dbReference type="Proteomes" id="UP000237916"/>
    </source>
</evidence>
<keyword evidence="1" id="KW-0677">Repeat</keyword>
<dbReference type="InterPro" id="IPR011990">
    <property type="entry name" value="TPR-like_helical_dom_sf"/>
</dbReference>
<feature type="repeat" description="TPR" evidence="3">
    <location>
        <begin position="79"/>
        <end position="112"/>
    </location>
</feature>
<organism evidence="5 6">
    <name type="scientific">Veillonella denticariosi JCM 15641</name>
    <dbReference type="NCBI Taxonomy" id="1298594"/>
    <lineage>
        <taxon>Bacteria</taxon>
        <taxon>Bacillati</taxon>
        <taxon>Bacillota</taxon>
        <taxon>Negativicutes</taxon>
        <taxon>Veillonellales</taxon>
        <taxon>Veillonellaceae</taxon>
        <taxon>Veillonella</taxon>
    </lineage>
</organism>
<evidence type="ECO:0000313" key="5">
    <source>
        <dbReference type="EMBL" id="PQL20320.1"/>
    </source>
</evidence>
<feature type="chain" id="PRO_5039054508" evidence="4">
    <location>
        <begin position="20"/>
        <end position="204"/>
    </location>
</feature>
<keyword evidence="4" id="KW-0732">Signal</keyword>
<dbReference type="Pfam" id="PF13424">
    <property type="entry name" value="TPR_12"/>
    <property type="match status" value="1"/>
</dbReference>
<dbReference type="STRING" id="1298594.GCA_001312465_02020"/>
<dbReference type="InterPro" id="IPR019734">
    <property type="entry name" value="TPR_rpt"/>
</dbReference>
<dbReference type="Pfam" id="PF13432">
    <property type="entry name" value="TPR_16"/>
    <property type="match status" value="1"/>
</dbReference>
<keyword evidence="2 3" id="KW-0802">TPR repeat</keyword>
<feature type="repeat" description="TPR" evidence="3">
    <location>
        <begin position="113"/>
        <end position="146"/>
    </location>
</feature>
<evidence type="ECO:0000256" key="1">
    <source>
        <dbReference type="ARBA" id="ARBA00022737"/>
    </source>
</evidence>
<reference evidence="5 6" key="1">
    <citation type="submission" date="2018-01" db="EMBL/GenBank/DDBJ databases">
        <title>Draft genome sequences of clinical isolates and type strains of oral Veillonella including Veillonella infantum sp., nov.</title>
        <authorList>
            <person name="Mashima I."/>
            <person name="Liao Y.-C."/>
            <person name="Sabharwal A."/>
            <person name="Haase E.M."/>
            <person name="Nakazawa F."/>
            <person name="Scannapieco F.A."/>
        </authorList>
    </citation>
    <scope>NUCLEOTIDE SEQUENCE [LARGE SCALE GENOMIC DNA]</scope>
    <source>
        <strain evidence="5 6">JCM 15641</strain>
    </source>
</reference>
<dbReference type="Gene3D" id="1.25.40.10">
    <property type="entry name" value="Tetratricopeptide repeat domain"/>
    <property type="match status" value="1"/>
</dbReference>
<accession>A0A2S7ZAS9</accession>
<protein>
    <submittedName>
        <fullName evidence="5">Uncharacterized protein</fullName>
    </submittedName>
</protein>
<dbReference type="InterPro" id="IPR050498">
    <property type="entry name" value="Ycf3"/>
</dbReference>
<dbReference type="Proteomes" id="UP000237916">
    <property type="component" value="Unassembled WGS sequence"/>
</dbReference>
<dbReference type="SMART" id="SM00028">
    <property type="entry name" value="TPR"/>
    <property type="match status" value="4"/>
</dbReference>
<name>A0A2S7ZAS9_9FIRM</name>
<sequence>MRSTLLCIGLFVSLFGVWGCGVDTDRTQATGADTTVEKSKVNEDSDSHVTAAKAALSAGDYNKAVQEATASIAAHAGNAEAYSVRGMAEALQGDTDKGLQDTRKAYDLDSDNVANYYNMAMVYKLQGRLNESKEWFERVLEKDPRNTWSVYGIATIYADQGDDVKALDWLEQAIKIDPSVKAVAAEQDHFMKYHGQPRFEALIK</sequence>
<proteinExistence type="predicted"/>
<feature type="signal peptide" evidence="4">
    <location>
        <begin position="1"/>
        <end position="19"/>
    </location>
</feature>
<evidence type="ECO:0000256" key="4">
    <source>
        <dbReference type="SAM" id="SignalP"/>
    </source>
</evidence>
<dbReference type="RefSeq" id="WP_105090849.1">
    <property type="nucleotide sequence ID" value="NZ_PPDB01000003.1"/>
</dbReference>
<keyword evidence="6" id="KW-1185">Reference proteome</keyword>
<dbReference type="AlphaFoldDB" id="A0A2S7ZAS9"/>
<dbReference type="OrthoDB" id="1633926at2"/>
<dbReference type="NCBIfam" id="NF047558">
    <property type="entry name" value="TPR_END_plus"/>
    <property type="match status" value="1"/>
</dbReference>
<dbReference type="PANTHER" id="PTHR44858:SF1">
    <property type="entry name" value="UDP-N-ACETYLGLUCOSAMINE--PEPTIDE N-ACETYLGLUCOSAMINYLTRANSFERASE SPINDLY-RELATED"/>
    <property type="match status" value="1"/>
</dbReference>
<dbReference type="GO" id="GO:0046813">
    <property type="term" value="P:receptor-mediated virion attachment to host cell"/>
    <property type="evidence" value="ECO:0007669"/>
    <property type="project" value="TreeGrafter"/>
</dbReference>
<dbReference type="PANTHER" id="PTHR44858">
    <property type="entry name" value="TETRATRICOPEPTIDE REPEAT PROTEIN 6"/>
    <property type="match status" value="1"/>
</dbReference>
<gene>
    <name evidence="5" type="ORF">VEHSUH05_04435</name>
</gene>
<dbReference type="GO" id="GO:0009279">
    <property type="term" value="C:cell outer membrane"/>
    <property type="evidence" value="ECO:0007669"/>
    <property type="project" value="TreeGrafter"/>
</dbReference>